<dbReference type="AlphaFoldDB" id="A0A976ICB7"/>
<organism evidence="1 2">
    <name type="scientific">Bremia lactucae</name>
    <name type="common">Lettuce downy mildew</name>
    <dbReference type="NCBI Taxonomy" id="4779"/>
    <lineage>
        <taxon>Eukaryota</taxon>
        <taxon>Sar</taxon>
        <taxon>Stramenopiles</taxon>
        <taxon>Oomycota</taxon>
        <taxon>Peronosporomycetes</taxon>
        <taxon>Peronosporales</taxon>
        <taxon>Peronosporaceae</taxon>
        <taxon>Bremia</taxon>
    </lineage>
</organism>
<name>A0A976ICB7_BRELC</name>
<reference evidence="1 2" key="1">
    <citation type="journal article" date="2021" name="Genome Biol.">
        <title>AFLAP: assembly-free linkage analysis pipeline using k-mers from genome sequencing data.</title>
        <authorList>
            <person name="Fletcher K."/>
            <person name="Zhang L."/>
            <person name="Gil J."/>
            <person name="Han R."/>
            <person name="Cavanaugh K."/>
            <person name="Michelmore R."/>
        </authorList>
    </citation>
    <scope>NUCLEOTIDE SEQUENCE [LARGE SCALE GENOMIC DNA]</scope>
    <source>
        <strain evidence="1 2">SF5</strain>
    </source>
</reference>
<dbReference type="Proteomes" id="UP000294530">
    <property type="component" value="Unassembled WGS sequence"/>
</dbReference>
<dbReference type="GeneID" id="94353333"/>
<dbReference type="KEGG" id="blac:94353333"/>
<comment type="caution">
    <text evidence="1">The sequence shown here is derived from an EMBL/GenBank/DDBJ whole genome shotgun (WGS) entry which is preliminary data.</text>
</comment>
<accession>A0A976ICB7</accession>
<evidence type="ECO:0000313" key="1">
    <source>
        <dbReference type="EMBL" id="TDH66647.1"/>
    </source>
</evidence>
<keyword evidence="2" id="KW-1185">Reference proteome</keyword>
<evidence type="ECO:0000313" key="2">
    <source>
        <dbReference type="Proteomes" id="UP000294530"/>
    </source>
</evidence>
<proteinExistence type="predicted"/>
<sequence length="61" mass="6858">MPTGNVSTLTTFHRNWFTALFPARISSSFNKARDEEATLNQQKKRSLDIASQTCHLASTET</sequence>
<dbReference type="EMBL" id="SHOA02000001">
    <property type="protein sequence ID" value="TDH66647.1"/>
    <property type="molecule type" value="Genomic_DNA"/>
</dbReference>
<gene>
    <name evidence="1" type="ORF">CCR75_009623</name>
</gene>
<dbReference type="RefSeq" id="XP_067816146.1">
    <property type="nucleotide sequence ID" value="XM_067967662.1"/>
</dbReference>
<protein>
    <submittedName>
        <fullName evidence="1">Uncharacterized protein</fullName>
    </submittedName>
</protein>